<keyword evidence="4" id="KW-0456">Lyase</keyword>
<dbReference type="AlphaFoldDB" id="A0A1V2DQG5"/>
<accession>A0A1V2DQG5</accession>
<dbReference type="PROSITE" id="PS51891">
    <property type="entry name" value="CENP_V_GFA"/>
    <property type="match status" value="1"/>
</dbReference>
<name>A0A1V2DQG5_9GAMM</name>
<gene>
    <name evidence="6" type="ORF">BTO32_14515</name>
</gene>
<dbReference type="Proteomes" id="UP000189339">
    <property type="component" value="Unassembled WGS sequence"/>
</dbReference>
<dbReference type="EMBL" id="MSCW01000008">
    <property type="protein sequence ID" value="ONF42887.1"/>
    <property type="molecule type" value="Genomic_DNA"/>
</dbReference>
<evidence type="ECO:0000256" key="1">
    <source>
        <dbReference type="ARBA" id="ARBA00005495"/>
    </source>
</evidence>
<protein>
    <submittedName>
        <fullName evidence="6">Aldehyde-activating protein</fullName>
    </submittedName>
</protein>
<dbReference type="InterPro" id="IPR011057">
    <property type="entry name" value="Mss4-like_sf"/>
</dbReference>
<evidence type="ECO:0000259" key="5">
    <source>
        <dbReference type="PROSITE" id="PS51891"/>
    </source>
</evidence>
<keyword evidence="7" id="KW-1185">Reference proteome</keyword>
<proteinExistence type="inferred from homology"/>
<comment type="caution">
    <text evidence="6">The sequence shown here is derived from an EMBL/GenBank/DDBJ whole genome shotgun (WGS) entry which is preliminary data.</text>
</comment>
<organism evidence="6 7">
    <name type="scientific">Marinobacter lutaoensis</name>
    <dbReference type="NCBI Taxonomy" id="135739"/>
    <lineage>
        <taxon>Bacteria</taxon>
        <taxon>Pseudomonadati</taxon>
        <taxon>Pseudomonadota</taxon>
        <taxon>Gammaproteobacteria</taxon>
        <taxon>Pseudomonadales</taxon>
        <taxon>Marinobacteraceae</taxon>
        <taxon>Marinobacter</taxon>
    </lineage>
</organism>
<reference evidence="6 7" key="1">
    <citation type="submission" date="2016-12" db="EMBL/GenBank/DDBJ databases">
        <title>Marinobacter lutaoensis whole genome sequencing.</title>
        <authorList>
            <person name="Verma A."/>
            <person name="Krishnamurthi S."/>
        </authorList>
    </citation>
    <scope>NUCLEOTIDE SEQUENCE [LARGE SCALE GENOMIC DNA]</scope>
    <source>
        <strain evidence="6 7">T5054</strain>
    </source>
</reference>
<dbReference type="InterPro" id="IPR006913">
    <property type="entry name" value="CENP-V/GFA"/>
</dbReference>
<evidence type="ECO:0000256" key="4">
    <source>
        <dbReference type="ARBA" id="ARBA00023239"/>
    </source>
</evidence>
<dbReference type="PANTHER" id="PTHR33337:SF40">
    <property type="entry name" value="CENP-V_GFA DOMAIN-CONTAINING PROTEIN-RELATED"/>
    <property type="match status" value="1"/>
</dbReference>
<feature type="domain" description="CENP-V/GFA" evidence="5">
    <location>
        <begin position="2"/>
        <end position="119"/>
    </location>
</feature>
<dbReference type="SUPFAM" id="SSF51316">
    <property type="entry name" value="Mss4-like"/>
    <property type="match status" value="1"/>
</dbReference>
<dbReference type="STRING" id="135739.BTO32_14515"/>
<dbReference type="GO" id="GO:0046872">
    <property type="term" value="F:metal ion binding"/>
    <property type="evidence" value="ECO:0007669"/>
    <property type="project" value="UniProtKB-KW"/>
</dbReference>
<keyword evidence="3" id="KW-0862">Zinc</keyword>
<dbReference type="Pfam" id="PF04828">
    <property type="entry name" value="GFA"/>
    <property type="match status" value="1"/>
</dbReference>
<dbReference type="PANTHER" id="PTHR33337">
    <property type="entry name" value="GFA DOMAIN-CONTAINING PROTEIN"/>
    <property type="match status" value="1"/>
</dbReference>
<evidence type="ECO:0000256" key="3">
    <source>
        <dbReference type="ARBA" id="ARBA00022833"/>
    </source>
</evidence>
<dbReference type="GO" id="GO:0016846">
    <property type="term" value="F:carbon-sulfur lyase activity"/>
    <property type="evidence" value="ECO:0007669"/>
    <property type="project" value="InterPro"/>
</dbReference>
<sequence length="137" mass="15356">MYTGQCLCGDITFQYDGPLGPIALCHCSQCRLGHGSAFSASAPVQRVRFRFLTGEDKVSEYQTSPGRHRAFCSHCGSPLYNRSDAIPGILRLRVSLIREPLDKGPAQHIHVASKADWYEITDDLPRFDKTERTHDPH</sequence>
<dbReference type="Gene3D" id="3.90.1590.10">
    <property type="entry name" value="glutathione-dependent formaldehyde- activating enzyme (gfa)"/>
    <property type="match status" value="1"/>
</dbReference>
<comment type="similarity">
    <text evidence="1">Belongs to the Gfa family.</text>
</comment>
<keyword evidence="2" id="KW-0479">Metal-binding</keyword>
<evidence type="ECO:0000256" key="2">
    <source>
        <dbReference type="ARBA" id="ARBA00022723"/>
    </source>
</evidence>
<evidence type="ECO:0000313" key="6">
    <source>
        <dbReference type="EMBL" id="ONF42887.1"/>
    </source>
</evidence>
<dbReference type="RefSeq" id="WP_076725354.1">
    <property type="nucleotide sequence ID" value="NZ_JABWTC010000003.1"/>
</dbReference>
<evidence type="ECO:0000313" key="7">
    <source>
        <dbReference type="Proteomes" id="UP000189339"/>
    </source>
</evidence>
<dbReference type="OrthoDB" id="4188830at2"/>